<reference evidence="1" key="1">
    <citation type="submission" date="2015-07" db="EMBL/GenBank/DDBJ databases">
        <title>Draft genome sequence of Streptomyces fradiae, a resistant strain to nitron-oligomycin.</title>
        <authorList>
            <person name="Vatlin A.A."/>
            <person name="Bekker O.B."/>
            <person name="Danilenko V.N."/>
        </authorList>
    </citation>
    <scope>NUCLEOTIDE SEQUENCE</scope>
    <source>
        <strain evidence="1">Olg1-1</strain>
    </source>
</reference>
<accession>A0ACC4W6R7</accession>
<sequence>MSGCRQPAVPITAGPASGPGPPRHYRASHGRTLGLPLSRQLPTTDNATKEDGPAPDDSRERTPDDTTTTTTDPDRAAATDTDRGTATGHGDTAAGGTDERDAAGAGPDDTPAAAGTAAGGTGAGDEPREDDTAPAGGRARAGDDADHGPGQPSAEEESAKGESAPAGRPAGAEDPAARPGTGDPADAPAPARTPDSPAAGGDDGTAAGGAPEGSRPAGAPERPERRGLRGPRGRWRAEHPTAARVLTYGTTALAVLLVFTALVMPNGLSRFTPFAFTRVPGEAVVAAAVLLFLPPRPRRWVAALSGAGLGLLLVLKFVDIGFYSVLSRPFDLVLDWILFEDGHSFLESTIGGTGATAALIGAVTLAAAVPVLMTLAVIRLSEILVRHRATATRTTFVVAIVWITCSAIGLQIGSTPVASSAAAKLVKDRVNRVEAGIEDERKFARVAAVDDFGDTPPDELLTALRGKDVLFAFIESYGRVAIDENPEMSRLMSEALAEDTDRLDKAGFSSRSGFLTAPTTGAGSWLAHSTLWSGLWVDNQRRYRTVTASDRLTLTGAFQRSGAWRTVGMMPGVTRAWPEGKFYDFDAIYDSKELGYRGPKFSWTPVPDQYTLSAFERLERAKKGRDPLMAGIILASSHNPWAPIPRMIGWDEVGNGSVYHAMKEEGKDPEEVWKDPEQVRTEYRRAVEYSMDSLVSYLEEYGDEDTVLVVLGDHQPVPTVAGEGASRDVPISIVARDEAVLDRISDWEWDEGLKPGTDAPVWRMDTFRDRFLTAYGPEAEAPSASEPESDADADADKNADPDKAAKR</sequence>
<gene>
    <name evidence="1" type="ORF">ADZ36_22725</name>
</gene>
<proteinExistence type="predicted"/>
<protein>
    <submittedName>
        <fullName evidence="1">Uncharacterized protein</fullName>
    </submittedName>
</protein>
<evidence type="ECO:0000313" key="1">
    <source>
        <dbReference type="EMBL" id="KNE80323.1"/>
    </source>
</evidence>
<keyword evidence="2" id="KW-1185">Reference proteome</keyword>
<dbReference type="Proteomes" id="UP000037185">
    <property type="component" value="Unassembled WGS sequence"/>
</dbReference>
<evidence type="ECO:0000313" key="2">
    <source>
        <dbReference type="Proteomes" id="UP000037185"/>
    </source>
</evidence>
<organism evidence="1 2">
    <name type="scientific">Streptomyces fradiae</name>
    <name type="common">Streptomyces roseoflavus</name>
    <dbReference type="NCBI Taxonomy" id="1906"/>
    <lineage>
        <taxon>Bacteria</taxon>
        <taxon>Bacillati</taxon>
        <taxon>Actinomycetota</taxon>
        <taxon>Actinomycetes</taxon>
        <taxon>Kitasatosporales</taxon>
        <taxon>Streptomycetaceae</taxon>
        <taxon>Streptomyces</taxon>
    </lineage>
</organism>
<name>A0ACC4W6R7_STRFR</name>
<comment type="caution">
    <text evidence="1">The sequence shown here is derived from an EMBL/GenBank/DDBJ whole genome shotgun (WGS) entry which is preliminary data.</text>
</comment>
<dbReference type="EMBL" id="LGSP01000053">
    <property type="protein sequence ID" value="KNE80323.1"/>
    <property type="molecule type" value="Genomic_DNA"/>
</dbReference>